<evidence type="ECO:0000313" key="2">
    <source>
        <dbReference type="Proteomes" id="UP001144978"/>
    </source>
</evidence>
<dbReference type="EMBL" id="JANSHE010007727">
    <property type="protein sequence ID" value="KAJ2956963.1"/>
    <property type="molecule type" value="Genomic_DNA"/>
</dbReference>
<evidence type="ECO:0000313" key="1">
    <source>
        <dbReference type="EMBL" id="KAJ2956963.1"/>
    </source>
</evidence>
<accession>A0ACC1MB33</accession>
<keyword evidence="2" id="KW-1185">Reference proteome</keyword>
<proteinExistence type="predicted"/>
<reference evidence="1" key="1">
    <citation type="submission" date="2022-08" db="EMBL/GenBank/DDBJ databases">
        <title>Genome Sequence of Pycnoporus sanguineus.</title>
        <authorList>
            <person name="Buettner E."/>
        </authorList>
    </citation>
    <scope>NUCLEOTIDE SEQUENCE</scope>
    <source>
        <strain evidence="1">CG-C14</strain>
    </source>
</reference>
<comment type="caution">
    <text evidence="1">The sequence shown here is derived from an EMBL/GenBank/DDBJ whole genome shotgun (WGS) entry which is preliminary data.</text>
</comment>
<dbReference type="Proteomes" id="UP001144978">
    <property type="component" value="Unassembled WGS sequence"/>
</dbReference>
<protein>
    <submittedName>
        <fullName evidence="1">Uncharacterized protein</fullName>
    </submittedName>
</protein>
<gene>
    <name evidence="1" type="ORF">NUW54_g14634</name>
</gene>
<name>A0ACC1MB33_9APHY</name>
<sequence>MKRPDARTSARARTGAGSVRGRGTQGRTGGSRTEPGRGEGALDGSAGRDRPERGRGAGARVGGRVTEV</sequence>
<organism evidence="1 2">
    <name type="scientific">Trametes sanguinea</name>
    <dbReference type="NCBI Taxonomy" id="158606"/>
    <lineage>
        <taxon>Eukaryota</taxon>
        <taxon>Fungi</taxon>
        <taxon>Dikarya</taxon>
        <taxon>Basidiomycota</taxon>
        <taxon>Agaricomycotina</taxon>
        <taxon>Agaricomycetes</taxon>
        <taxon>Polyporales</taxon>
        <taxon>Polyporaceae</taxon>
        <taxon>Trametes</taxon>
    </lineage>
</organism>